<dbReference type="Pfam" id="PF09517">
    <property type="entry name" value="RE_Eco29kI"/>
    <property type="match status" value="1"/>
</dbReference>
<proteinExistence type="predicted"/>
<dbReference type="InterPro" id="IPR018575">
    <property type="entry name" value="Restrct_endonuc_II_Eco29kI"/>
</dbReference>
<dbReference type="AlphaFoldDB" id="A0A0V9UD38"/>
<accession>A0A0V9UD38</accession>
<dbReference type="PATRIC" id="fig|1441730.3.peg.5395"/>
<sequence length="208" mass="23269">MTEAFNPLDMHNLGLSITTAMLDTDPTPLGAVPRFQGAGLYAIYYTGDFPAYRLIAERNRDDRFELPIYVGKAIPAGGRKGGLISADPEKPTKGTALSSRLREHAASVEKAINLDIEDFWCRWLVVEPIWIPLGENVLIARTAPVWNRIVDGFGNHDPGSGRHAGEVSRWDVLHPGRAWAQKLKPRRETDTADHIQDDITEYLRSRLE</sequence>
<evidence type="ECO:0000313" key="1">
    <source>
        <dbReference type="EMBL" id="KSZ56026.1"/>
    </source>
</evidence>
<keyword evidence="1" id="KW-0255">Endonuclease</keyword>
<dbReference type="EMBL" id="AZXY01000026">
    <property type="protein sequence ID" value="KSZ56026.1"/>
    <property type="molecule type" value="Genomic_DNA"/>
</dbReference>
<keyword evidence="1" id="KW-0378">Hydrolase</keyword>
<comment type="caution">
    <text evidence="1">The sequence shown here is derived from an EMBL/GenBank/DDBJ whole genome shotgun (WGS) entry which is preliminary data.</text>
</comment>
<dbReference type="REBASE" id="141068">
    <property type="entry name" value="RpyKG16ORF25575P"/>
</dbReference>
<reference evidence="2" key="1">
    <citation type="submission" date="2015-01" db="EMBL/GenBank/DDBJ databases">
        <title>Draft genome sequence of Rhodococcus pyridinivorans strain KG-16, a hydrocarbon-degrading bacterium.</title>
        <authorList>
            <person name="Aggarwal R.K."/>
            <person name="Dawar C."/>
        </authorList>
    </citation>
    <scope>NUCLEOTIDE SEQUENCE [LARGE SCALE GENOMIC DNA]</scope>
    <source>
        <strain evidence="2">KG-16</strain>
    </source>
</reference>
<organism evidence="1 2">
    <name type="scientific">Rhodococcus pyridinivorans KG-16</name>
    <dbReference type="NCBI Taxonomy" id="1441730"/>
    <lineage>
        <taxon>Bacteria</taxon>
        <taxon>Bacillati</taxon>
        <taxon>Actinomycetota</taxon>
        <taxon>Actinomycetes</taxon>
        <taxon>Mycobacteriales</taxon>
        <taxon>Nocardiaceae</taxon>
        <taxon>Rhodococcus</taxon>
    </lineage>
</organism>
<reference evidence="1 2" key="2">
    <citation type="journal article" date="2016" name="Genome Announc.">
        <title>Draft Genome Sequence of a Versatile Hydrocarbon-Degrading Bacterium, Rhodococcus pyridinivorans Strain KG-16, Collected from Oil Fields in India.</title>
        <authorList>
            <person name="Aggarwal R.K."/>
            <person name="Dawar C."/>
            <person name="Phanindranath R."/>
            <person name="Mutnuri L."/>
            <person name="Dayal A.M."/>
        </authorList>
    </citation>
    <scope>NUCLEOTIDE SEQUENCE [LARGE SCALE GENOMIC DNA]</scope>
    <source>
        <strain evidence="1 2">KG-16</strain>
    </source>
</reference>
<dbReference type="Proteomes" id="UP000053060">
    <property type="component" value="Unassembled WGS sequence"/>
</dbReference>
<dbReference type="GO" id="GO:0004519">
    <property type="term" value="F:endonuclease activity"/>
    <property type="evidence" value="ECO:0007669"/>
    <property type="project" value="UniProtKB-KW"/>
</dbReference>
<gene>
    <name evidence="1" type="ORF">Z045_25580</name>
</gene>
<evidence type="ECO:0000313" key="2">
    <source>
        <dbReference type="Proteomes" id="UP000053060"/>
    </source>
</evidence>
<protein>
    <submittedName>
        <fullName evidence="1">Restriction endonuclease Eco29kI</fullName>
    </submittedName>
</protein>
<keyword evidence="1" id="KW-0540">Nuclease</keyword>
<name>A0A0V9UD38_9NOCA</name>